<evidence type="ECO:0000313" key="1">
    <source>
        <dbReference type="EMBL" id="KAK7340845.1"/>
    </source>
</evidence>
<gene>
    <name evidence="1" type="ORF">VNO77_21559</name>
</gene>
<accession>A0AAN9LRA9</accession>
<dbReference type="Proteomes" id="UP001367508">
    <property type="component" value="Unassembled WGS sequence"/>
</dbReference>
<proteinExistence type="predicted"/>
<dbReference type="AlphaFoldDB" id="A0AAN9LRA9"/>
<keyword evidence="2" id="KW-1185">Reference proteome</keyword>
<dbReference type="EMBL" id="JAYMYQ010000004">
    <property type="protein sequence ID" value="KAK7340845.1"/>
    <property type="molecule type" value="Genomic_DNA"/>
</dbReference>
<reference evidence="1 2" key="1">
    <citation type="submission" date="2024-01" db="EMBL/GenBank/DDBJ databases">
        <title>The genomes of 5 underutilized Papilionoideae crops provide insights into root nodulation and disease resistanc.</title>
        <authorList>
            <person name="Jiang F."/>
        </authorList>
    </citation>
    <scope>NUCLEOTIDE SEQUENCE [LARGE SCALE GENOMIC DNA]</scope>
    <source>
        <strain evidence="1">LVBAO_FW01</strain>
        <tissue evidence="1">Leaves</tissue>
    </source>
</reference>
<name>A0AAN9LRA9_CANGL</name>
<sequence>MNRVSLHQLLLIEKLCMNGIQFGRLPHVKSIIARLIIVQCFNILNLEIYVQYTEISFTFSCYFKKKQFLSLFSL</sequence>
<protein>
    <submittedName>
        <fullName evidence="1">Uncharacterized protein</fullName>
    </submittedName>
</protein>
<organism evidence="1 2">
    <name type="scientific">Canavalia gladiata</name>
    <name type="common">Sword bean</name>
    <name type="synonym">Dolichos gladiatus</name>
    <dbReference type="NCBI Taxonomy" id="3824"/>
    <lineage>
        <taxon>Eukaryota</taxon>
        <taxon>Viridiplantae</taxon>
        <taxon>Streptophyta</taxon>
        <taxon>Embryophyta</taxon>
        <taxon>Tracheophyta</taxon>
        <taxon>Spermatophyta</taxon>
        <taxon>Magnoliopsida</taxon>
        <taxon>eudicotyledons</taxon>
        <taxon>Gunneridae</taxon>
        <taxon>Pentapetalae</taxon>
        <taxon>rosids</taxon>
        <taxon>fabids</taxon>
        <taxon>Fabales</taxon>
        <taxon>Fabaceae</taxon>
        <taxon>Papilionoideae</taxon>
        <taxon>50 kb inversion clade</taxon>
        <taxon>NPAAA clade</taxon>
        <taxon>indigoferoid/millettioid clade</taxon>
        <taxon>Phaseoleae</taxon>
        <taxon>Canavalia</taxon>
    </lineage>
</organism>
<comment type="caution">
    <text evidence="1">The sequence shown here is derived from an EMBL/GenBank/DDBJ whole genome shotgun (WGS) entry which is preliminary data.</text>
</comment>
<evidence type="ECO:0000313" key="2">
    <source>
        <dbReference type="Proteomes" id="UP001367508"/>
    </source>
</evidence>